<evidence type="ECO:0000256" key="2">
    <source>
        <dbReference type="HAMAP-Rule" id="MF_00003"/>
    </source>
</evidence>
<dbReference type="PANTHER" id="PTHR33515">
    <property type="entry name" value="RIBOSOME-BINDING FACTOR A, CHLOROPLASTIC-RELATED"/>
    <property type="match status" value="1"/>
</dbReference>
<dbReference type="RefSeq" id="WP_123521326.1">
    <property type="nucleotide sequence ID" value="NZ_JBHLWF010000005.1"/>
</dbReference>
<gene>
    <name evidence="2" type="primary">rbfA</name>
    <name evidence="5" type="ORF">EDC25_101281</name>
</gene>
<keyword evidence="2" id="KW-0963">Cytoplasm</keyword>
<dbReference type="PANTHER" id="PTHR33515:SF1">
    <property type="entry name" value="RIBOSOME-BINDING FACTOR A, CHLOROPLASTIC-RELATED"/>
    <property type="match status" value="1"/>
</dbReference>
<feature type="domain" description="PSP1 C-terminal" evidence="4">
    <location>
        <begin position="1"/>
        <end position="89"/>
    </location>
</feature>
<keyword evidence="6" id="KW-1185">Reference proteome</keyword>
<protein>
    <recommendedName>
        <fullName evidence="2">Ribosome-binding factor A</fullName>
    </recommendedName>
</protein>
<dbReference type="Pfam" id="PF02033">
    <property type="entry name" value="RBFA"/>
    <property type="match status" value="1"/>
</dbReference>
<organism evidence="5 6">
    <name type="scientific">Pseudofulvimonas gallinarii</name>
    <dbReference type="NCBI Taxonomy" id="634155"/>
    <lineage>
        <taxon>Bacteria</taxon>
        <taxon>Pseudomonadati</taxon>
        <taxon>Pseudomonadota</taxon>
        <taxon>Gammaproteobacteria</taxon>
        <taxon>Lysobacterales</taxon>
        <taxon>Rhodanobacteraceae</taxon>
        <taxon>Pseudofulvimonas</taxon>
    </lineage>
</organism>
<dbReference type="InterPro" id="IPR015946">
    <property type="entry name" value="KH_dom-like_a/b"/>
</dbReference>
<reference evidence="5 6" key="1">
    <citation type="submission" date="2019-03" db="EMBL/GenBank/DDBJ databases">
        <title>Genomic Encyclopedia of Type Strains, Phase IV (KMG-IV): sequencing the most valuable type-strain genomes for metagenomic binning, comparative biology and taxonomic classification.</title>
        <authorList>
            <person name="Goeker M."/>
        </authorList>
    </citation>
    <scope>NUCLEOTIDE SEQUENCE [LARGE SCALE GENOMIC DNA]</scope>
    <source>
        <strain evidence="5 6">DSM 21944</strain>
    </source>
</reference>
<dbReference type="InterPro" id="IPR007557">
    <property type="entry name" value="PSP1_C"/>
</dbReference>
<dbReference type="NCBIfam" id="TIGR00082">
    <property type="entry name" value="rbfA"/>
    <property type="match status" value="1"/>
</dbReference>
<evidence type="ECO:0000256" key="3">
    <source>
        <dbReference type="SAM" id="MobiDB-lite"/>
    </source>
</evidence>
<dbReference type="PROSITE" id="PS01319">
    <property type="entry name" value="RBFA"/>
    <property type="match status" value="1"/>
</dbReference>
<feature type="compositionally biased region" description="Low complexity" evidence="3">
    <location>
        <begin position="112"/>
        <end position="123"/>
    </location>
</feature>
<dbReference type="InterPro" id="IPR020053">
    <property type="entry name" value="Ribosome-bd_factorA_CS"/>
</dbReference>
<evidence type="ECO:0000259" key="4">
    <source>
        <dbReference type="PROSITE" id="PS51411"/>
    </source>
</evidence>
<evidence type="ECO:0000313" key="5">
    <source>
        <dbReference type="EMBL" id="TCT01412.1"/>
    </source>
</evidence>
<dbReference type="Proteomes" id="UP000294599">
    <property type="component" value="Unassembled WGS sequence"/>
</dbReference>
<keyword evidence="1 2" id="KW-0690">Ribosome biogenesis</keyword>
<comment type="caution">
    <text evidence="5">The sequence shown here is derived from an EMBL/GenBank/DDBJ whole genome shotgun (WGS) entry which is preliminary data.</text>
</comment>
<dbReference type="OrthoDB" id="307788at2"/>
<comment type="similarity">
    <text evidence="2">Belongs to the RbfA family.</text>
</comment>
<comment type="subcellular location">
    <subcellularLocation>
        <location evidence="2">Cytoplasm</location>
    </subcellularLocation>
</comment>
<name>A0A4S3KRG9_9GAMM</name>
<comment type="function">
    <text evidence="2">One of several proteins that assist in the late maturation steps of the functional core of the 30S ribosomal subunit. Associates with free 30S ribosomal subunits (but not with 30S subunits that are part of 70S ribosomes or polysomes). Required for efficient processing of 16S rRNA. May interact with the 5'-terminal helix region of 16S rRNA.</text>
</comment>
<evidence type="ECO:0000313" key="6">
    <source>
        <dbReference type="Proteomes" id="UP000294599"/>
    </source>
</evidence>
<comment type="subunit">
    <text evidence="2">Monomer. Binds 30S ribosomal subunits, but not 50S ribosomal subunits or 70S ribosomes.</text>
</comment>
<dbReference type="SUPFAM" id="SSF89919">
    <property type="entry name" value="Ribosome-binding factor A, RbfA"/>
    <property type="match status" value="1"/>
</dbReference>
<dbReference type="InterPro" id="IPR023799">
    <property type="entry name" value="RbfA_dom_sf"/>
</dbReference>
<dbReference type="EMBL" id="SMAF01000001">
    <property type="protein sequence ID" value="TCT01412.1"/>
    <property type="molecule type" value="Genomic_DNA"/>
</dbReference>
<dbReference type="GO" id="GO:0030490">
    <property type="term" value="P:maturation of SSU-rRNA"/>
    <property type="evidence" value="ECO:0007669"/>
    <property type="project" value="UniProtKB-UniRule"/>
</dbReference>
<proteinExistence type="inferred from homology"/>
<dbReference type="GO" id="GO:0005829">
    <property type="term" value="C:cytosol"/>
    <property type="evidence" value="ECO:0007669"/>
    <property type="project" value="TreeGrafter"/>
</dbReference>
<dbReference type="Gene3D" id="3.30.300.20">
    <property type="match status" value="1"/>
</dbReference>
<feature type="compositionally biased region" description="Acidic residues" evidence="3">
    <location>
        <begin position="124"/>
        <end position="135"/>
    </location>
</feature>
<dbReference type="GO" id="GO:0043024">
    <property type="term" value="F:ribosomal small subunit binding"/>
    <property type="evidence" value="ECO:0007669"/>
    <property type="project" value="TreeGrafter"/>
</dbReference>
<dbReference type="InterPro" id="IPR000238">
    <property type="entry name" value="RbfA"/>
</dbReference>
<dbReference type="PROSITE" id="PS51411">
    <property type="entry name" value="PSP1_C"/>
    <property type="match status" value="1"/>
</dbReference>
<dbReference type="HAMAP" id="MF_00003">
    <property type="entry name" value="RbfA"/>
    <property type="match status" value="1"/>
</dbReference>
<feature type="region of interest" description="Disordered" evidence="3">
    <location>
        <begin position="110"/>
        <end position="141"/>
    </location>
</feature>
<evidence type="ECO:0000256" key="1">
    <source>
        <dbReference type="ARBA" id="ARBA00022517"/>
    </source>
</evidence>
<accession>A0A4S3KRG9</accession>
<sequence>MARSSFKRTDRVGAELRREVGLLVHQAVRDALLPEISVSDVEVTRDFAHATVYFTALDNAAAEPALAMLKELARDMRRQLAQRLRLRITPELHFRYDRSVEEGERIERLLREAGLGNDPAPAEGGDDGGPVDDQEGSGPSA</sequence>
<dbReference type="AlphaFoldDB" id="A0A4S3KRG9"/>